<comment type="caution">
    <text evidence="2">The sequence shown here is derived from an EMBL/GenBank/DDBJ whole genome shotgun (WGS) entry which is preliminary data.</text>
</comment>
<dbReference type="AlphaFoldDB" id="A0A2W2BYV8"/>
<feature type="transmembrane region" description="Helical" evidence="1">
    <location>
        <begin position="90"/>
        <end position="112"/>
    </location>
</feature>
<dbReference type="EMBL" id="QKVK01000001">
    <property type="protein sequence ID" value="PZF78646.1"/>
    <property type="molecule type" value="Genomic_DNA"/>
</dbReference>
<accession>A0A2W2BYV8</accession>
<feature type="transmembrane region" description="Helical" evidence="1">
    <location>
        <begin position="12"/>
        <end position="31"/>
    </location>
</feature>
<keyword evidence="1" id="KW-1133">Transmembrane helix</keyword>
<dbReference type="Proteomes" id="UP000248795">
    <property type="component" value="Unassembled WGS sequence"/>
</dbReference>
<evidence type="ECO:0000256" key="1">
    <source>
        <dbReference type="SAM" id="Phobius"/>
    </source>
</evidence>
<evidence type="ECO:0000313" key="3">
    <source>
        <dbReference type="Proteomes" id="UP000248795"/>
    </source>
</evidence>
<keyword evidence="1" id="KW-0472">Membrane</keyword>
<reference evidence="3" key="1">
    <citation type="submission" date="2018-06" db="EMBL/GenBank/DDBJ databases">
        <title>Aestuariibacter litoralis strain KCTC 52945T.</title>
        <authorList>
            <person name="Li X."/>
            <person name="Salam N."/>
            <person name="Li J.-L."/>
            <person name="Chen Y.-M."/>
            <person name="Yang Z.-W."/>
            <person name="Zhang L.-Y."/>
            <person name="Han M.-X."/>
            <person name="Xiao M."/>
            <person name="Li W.-J."/>
        </authorList>
    </citation>
    <scope>NUCLEOTIDE SEQUENCE [LARGE SCALE GENOMIC DNA]</scope>
    <source>
        <strain evidence="3">KCTC 52945</strain>
    </source>
</reference>
<dbReference type="RefSeq" id="WP_111195974.1">
    <property type="nucleotide sequence ID" value="NZ_QKVK01000001.1"/>
</dbReference>
<organism evidence="2 3">
    <name type="scientific">Aestuariivirga litoralis</name>
    <dbReference type="NCBI Taxonomy" id="2650924"/>
    <lineage>
        <taxon>Bacteria</taxon>
        <taxon>Pseudomonadati</taxon>
        <taxon>Pseudomonadota</taxon>
        <taxon>Alphaproteobacteria</taxon>
        <taxon>Hyphomicrobiales</taxon>
        <taxon>Aestuariivirgaceae</taxon>
        <taxon>Aestuariivirga</taxon>
    </lineage>
</organism>
<keyword evidence="3" id="KW-1185">Reference proteome</keyword>
<evidence type="ECO:0000313" key="2">
    <source>
        <dbReference type="EMBL" id="PZF78646.1"/>
    </source>
</evidence>
<gene>
    <name evidence="2" type="ORF">DK847_02245</name>
</gene>
<sequence length="189" mass="20550">MPTTRSPLRRLGFVVVVILLSSLVWIASWEISQSVLSFTVMKDSVTLIYIPAGVRLVILLVSGIWGAIGIMLAFPVELIQVFPDPSWREIIVYSVIAGVIPYATVLAVCRWANVSRDLRSLRAIHLPLIAAAVSITGAASYAAALVRFGRFDAASFLPDVTAMMAGDFLGCFAVVLLVRLVIAIRRPPR</sequence>
<name>A0A2W2BYV8_9HYPH</name>
<feature type="transmembrane region" description="Helical" evidence="1">
    <location>
        <begin position="124"/>
        <end position="148"/>
    </location>
</feature>
<feature type="transmembrane region" description="Helical" evidence="1">
    <location>
        <begin position="160"/>
        <end position="182"/>
    </location>
</feature>
<feature type="transmembrane region" description="Helical" evidence="1">
    <location>
        <begin position="52"/>
        <end position="74"/>
    </location>
</feature>
<proteinExistence type="predicted"/>
<protein>
    <submittedName>
        <fullName evidence="2">Uncharacterized protein</fullName>
    </submittedName>
</protein>
<keyword evidence="1" id="KW-0812">Transmembrane</keyword>